<evidence type="ECO:0000259" key="4">
    <source>
        <dbReference type="PROSITE" id="PS50893"/>
    </source>
</evidence>
<dbReference type="CDD" id="cd03293">
    <property type="entry name" value="ABC_NrtD_SsuB_transporters"/>
    <property type="match status" value="1"/>
</dbReference>
<gene>
    <name evidence="5" type="ORF">dnm_052710</name>
</gene>
<keyword evidence="6" id="KW-1185">Reference proteome</keyword>
<dbReference type="PANTHER" id="PTHR42788:SF13">
    <property type="entry name" value="ALIPHATIC SULFONATES IMPORT ATP-BINDING PROTEIN SSUB"/>
    <property type="match status" value="1"/>
</dbReference>
<dbReference type="InterPro" id="IPR027417">
    <property type="entry name" value="P-loop_NTPase"/>
</dbReference>
<name>A0A975BPC7_9BACT</name>
<evidence type="ECO:0000256" key="1">
    <source>
        <dbReference type="ARBA" id="ARBA00022448"/>
    </source>
</evidence>
<evidence type="ECO:0000256" key="3">
    <source>
        <dbReference type="ARBA" id="ARBA00022840"/>
    </source>
</evidence>
<sequence>MTDMGHIVIKNLRKEYIDRRHKRRSKDEPNECIGDCVLVLDNINLEFCEGEMVTILGPSGCGKSTLLRIIAGFDKPTAGSVVINGETLTGPSSDHIFVFQHNALLPWMTVQENVALGLRGMEDKEMMKEQIQEHIELVELEGFENHYPYQLSGGMQRRAELARALAVNPDTLFMDEPFTGLDFLAHMKMREEVVNMHEYFEKTILVVTHDIDDALIMGDRIVVLSGRPAHVKLSEKLDFPRPRSFVKNTELSKLRDEVYLMLGVNYAV</sequence>
<keyword evidence="3 5" id="KW-0067">ATP-binding</keyword>
<dbReference type="PROSITE" id="PS00211">
    <property type="entry name" value="ABC_TRANSPORTER_1"/>
    <property type="match status" value="1"/>
</dbReference>
<dbReference type="Pfam" id="PF00005">
    <property type="entry name" value="ABC_tran"/>
    <property type="match status" value="1"/>
</dbReference>
<dbReference type="PANTHER" id="PTHR42788">
    <property type="entry name" value="TAURINE IMPORT ATP-BINDING PROTEIN-RELATED"/>
    <property type="match status" value="1"/>
</dbReference>
<dbReference type="InterPro" id="IPR050166">
    <property type="entry name" value="ABC_transporter_ATP-bind"/>
</dbReference>
<dbReference type="InterPro" id="IPR003439">
    <property type="entry name" value="ABC_transporter-like_ATP-bd"/>
</dbReference>
<dbReference type="SMART" id="SM00382">
    <property type="entry name" value="AAA"/>
    <property type="match status" value="1"/>
</dbReference>
<dbReference type="Proteomes" id="UP000663722">
    <property type="component" value="Chromosome"/>
</dbReference>
<dbReference type="EMBL" id="CP061800">
    <property type="protein sequence ID" value="QTA89221.1"/>
    <property type="molecule type" value="Genomic_DNA"/>
</dbReference>
<keyword evidence="1" id="KW-0813">Transport</keyword>
<evidence type="ECO:0000313" key="6">
    <source>
        <dbReference type="Proteomes" id="UP000663722"/>
    </source>
</evidence>
<evidence type="ECO:0000313" key="5">
    <source>
        <dbReference type="EMBL" id="QTA89221.1"/>
    </source>
</evidence>
<accession>A0A975BPC7</accession>
<dbReference type="GO" id="GO:0016887">
    <property type="term" value="F:ATP hydrolysis activity"/>
    <property type="evidence" value="ECO:0007669"/>
    <property type="project" value="InterPro"/>
</dbReference>
<reference evidence="5" key="1">
    <citation type="journal article" date="2021" name="Microb. Physiol.">
        <title>Proteogenomic Insights into the Physiology of Marine, Sulfate-Reducing, Filamentous Desulfonema limicola and Desulfonema magnum.</title>
        <authorList>
            <person name="Schnaars V."/>
            <person name="Wohlbrand L."/>
            <person name="Scheve S."/>
            <person name="Hinrichs C."/>
            <person name="Reinhardt R."/>
            <person name="Rabus R."/>
        </authorList>
    </citation>
    <scope>NUCLEOTIDE SEQUENCE</scope>
    <source>
        <strain evidence="5">4be13</strain>
    </source>
</reference>
<dbReference type="InterPro" id="IPR003593">
    <property type="entry name" value="AAA+_ATPase"/>
</dbReference>
<dbReference type="InterPro" id="IPR017871">
    <property type="entry name" value="ABC_transporter-like_CS"/>
</dbReference>
<evidence type="ECO:0000256" key="2">
    <source>
        <dbReference type="ARBA" id="ARBA00022741"/>
    </source>
</evidence>
<proteinExistence type="predicted"/>
<dbReference type="GO" id="GO:0005524">
    <property type="term" value="F:ATP binding"/>
    <property type="evidence" value="ECO:0007669"/>
    <property type="project" value="UniProtKB-KW"/>
</dbReference>
<dbReference type="Gene3D" id="3.40.50.300">
    <property type="entry name" value="P-loop containing nucleotide triphosphate hydrolases"/>
    <property type="match status" value="1"/>
</dbReference>
<dbReference type="KEGG" id="dmm:dnm_052710"/>
<dbReference type="PROSITE" id="PS50893">
    <property type="entry name" value="ABC_TRANSPORTER_2"/>
    <property type="match status" value="1"/>
</dbReference>
<feature type="domain" description="ABC transporter" evidence="4">
    <location>
        <begin position="12"/>
        <end position="251"/>
    </location>
</feature>
<protein>
    <submittedName>
        <fullName evidence="5">ABC transporter, ATP-binding protein</fullName>
    </submittedName>
</protein>
<keyword evidence="2" id="KW-0547">Nucleotide-binding</keyword>
<dbReference type="AlphaFoldDB" id="A0A975BPC7"/>
<dbReference type="SUPFAM" id="SSF52540">
    <property type="entry name" value="P-loop containing nucleoside triphosphate hydrolases"/>
    <property type="match status" value="1"/>
</dbReference>
<organism evidence="5 6">
    <name type="scientific">Desulfonema magnum</name>
    <dbReference type="NCBI Taxonomy" id="45655"/>
    <lineage>
        <taxon>Bacteria</taxon>
        <taxon>Pseudomonadati</taxon>
        <taxon>Thermodesulfobacteriota</taxon>
        <taxon>Desulfobacteria</taxon>
        <taxon>Desulfobacterales</taxon>
        <taxon>Desulfococcaceae</taxon>
        <taxon>Desulfonema</taxon>
    </lineage>
</organism>